<feature type="compositionally biased region" description="Low complexity" evidence="6">
    <location>
        <begin position="38"/>
        <end position="52"/>
    </location>
</feature>
<name>A0A167UM79_9HYPO</name>
<comment type="subcellular location">
    <subcellularLocation>
        <location evidence="2">Cytoplasm</location>
    </subcellularLocation>
    <subcellularLocation>
        <location evidence="1">Nucleus</location>
    </subcellularLocation>
</comment>
<dbReference type="PANTHER" id="PTHR28081:SF1">
    <property type="entry name" value="DAMAGE-REGULATED IMPORT FACILITATOR 1"/>
    <property type="match status" value="1"/>
</dbReference>
<evidence type="ECO:0000256" key="5">
    <source>
        <dbReference type="ARBA" id="ARBA00023242"/>
    </source>
</evidence>
<sequence>MATPRVKRPFTGAASDPSQRQITSFFACDGRLASPSSTTTATERANNNEPTTPLLPPSVQANLLAVGMRVRKSVPEGYKTKTNDDSDGRRLENNRRMSATTTTMTTTQASSGRPPFASSLRTTGAPYAATPPPPTTLPRRELLPFCGLHKVGGLSVQPCADSDEAPPLFAAPLFRVARGVEDDMDNDAVDDDEPPSLTSSQDTVSSTASDANGDHSRFSHYSRGVSFSARAPPGAFQLATGKRSYEDEGQDTGQDEEDGYQTRLVSDGRYDHERVRVHEDGEVNNGLRSGVPTTANGTLLTPFYQQGRRVLAVPRSRQQRPQHAAISQPPLQPLQGRRDPVPAQTECVRLDVAYGVDQENVDVLGDFDEADFLDASVMAGVGGQHDLEMSGV</sequence>
<dbReference type="Pfam" id="PF08591">
    <property type="entry name" value="RNR_inhib"/>
    <property type="match status" value="1"/>
</dbReference>
<dbReference type="PANTHER" id="PTHR28081">
    <property type="entry name" value="DAMAGE-REGULATED IMPORT FACILITATOR 1-RELATED"/>
    <property type="match status" value="1"/>
</dbReference>
<feature type="region of interest" description="Disordered" evidence="6">
    <location>
        <begin position="72"/>
        <end position="116"/>
    </location>
</feature>
<evidence type="ECO:0000313" key="7">
    <source>
        <dbReference type="EMBL" id="OAA61709.1"/>
    </source>
</evidence>
<feature type="region of interest" description="Disordered" evidence="6">
    <location>
        <begin position="316"/>
        <end position="339"/>
    </location>
</feature>
<dbReference type="InterPro" id="IPR013900">
    <property type="entry name" value="RNR_inhibitor"/>
</dbReference>
<keyword evidence="8" id="KW-1185">Reference proteome</keyword>
<dbReference type="Proteomes" id="UP000076874">
    <property type="component" value="Unassembled WGS sequence"/>
</dbReference>
<evidence type="ECO:0000256" key="3">
    <source>
        <dbReference type="ARBA" id="ARBA00005459"/>
    </source>
</evidence>
<dbReference type="GO" id="GO:1990846">
    <property type="term" value="F:ribonucleoside-diphosphate reductase inhibitor activity"/>
    <property type="evidence" value="ECO:0007669"/>
    <property type="project" value="TreeGrafter"/>
</dbReference>
<feature type="region of interest" description="Disordered" evidence="6">
    <location>
        <begin position="239"/>
        <end position="258"/>
    </location>
</feature>
<feature type="compositionally biased region" description="Acidic residues" evidence="6">
    <location>
        <begin position="184"/>
        <end position="194"/>
    </location>
</feature>
<dbReference type="EMBL" id="AZHD01000007">
    <property type="protein sequence ID" value="OAA61709.1"/>
    <property type="molecule type" value="Genomic_DNA"/>
</dbReference>
<accession>A0A167UM79</accession>
<feature type="compositionally biased region" description="Polar residues" evidence="6">
    <location>
        <begin position="196"/>
        <end position="210"/>
    </location>
</feature>
<dbReference type="GO" id="GO:0005737">
    <property type="term" value="C:cytoplasm"/>
    <property type="evidence" value="ECO:0007669"/>
    <property type="project" value="UniProtKB-SubCell"/>
</dbReference>
<gene>
    <name evidence="7" type="ORF">SPI_04568</name>
</gene>
<dbReference type="AlphaFoldDB" id="A0A167UM79"/>
<feature type="compositionally biased region" description="Acidic residues" evidence="6">
    <location>
        <begin position="247"/>
        <end position="258"/>
    </location>
</feature>
<evidence type="ECO:0000256" key="6">
    <source>
        <dbReference type="SAM" id="MobiDB-lite"/>
    </source>
</evidence>
<organism evidence="7 8">
    <name type="scientific">Niveomyces insectorum RCEF 264</name>
    <dbReference type="NCBI Taxonomy" id="1081102"/>
    <lineage>
        <taxon>Eukaryota</taxon>
        <taxon>Fungi</taxon>
        <taxon>Dikarya</taxon>
        <taxon>Ascomycota</taxon>
        <taxon>Pezizomycotina</taxon>
        <taxon>Sordariomycetes</taxon>
        <taxon>Hypocreomycetidae</taxon>
        <taxon>Hypocreales</taxon>
        <taxon>Cordycipitaceae</taxon>
        <taxon>Niveomyces</taxon>
    </lineage>
</organism>
<reference evidence="7 8" key="1">
    <citation type="journal article" date="2016" name="Genome Biol. Evol.">
        <title>Divergent and convergent evolution of fungal pathogenicity.</title>
        <authorList>
            <person name="Shang Y."/>
            <person name="Xiao G."/>
            <person name="Zheng P."/>
            <person name="Cen K."/>
            <person name="Zhan S."/>
            <person name="Wang C."/>
        </authorList>
    </citation>
    <scope>NUCLEOTIDE SEQUENCE [LARGE SCALE GENOMIC DNA]</scope>
    <source>
        <strain evidence="7 8">RCEF 264</strain>
    </source>
</reference>
<keyword evidence="4" id="KW-0963">Cytoplasm</keyword>
<feature type="compositionally biased region" description="Basic and acidic residues" evidence="6">
    <location>
        <begin position="78"/>
        <end position="95"/>
    </location>
</feature>
<evidence type="ECO:0000256" key="4">
    <source>
        <dbReference type="ARBA" id="ARBA00022490"/>
    </source>
</evidence>
<feature type="region of interest" description="Disordered" evidence="6">
    <location>
        <begin position="28"/>
        <end position="56"/>
    </location>
</feature>
<evidence type="ECO:0000256" key="1">
    <source>
        <dbReference type="ARBA" id="ARBA00004123"/>
    </source>
</evidence>
<evidence type="ECO:0000256" key="2">
    <source>
        <dbReference type="ARBA" id="ARBA00004496"/>
    </source>
</evidence>
<protein>
    <submittedName>
        <fullName evidence="7">Ribonucleotide reductase inhibitor</fullName>
    </submittedName>
</protein>
<dbReference type="OrthoDB" id="4072855at2759"/>
<dbReference type="GO" id="GO:0008104">
    <property type="term" value="P:intracellular protein localization"/>
    <property type="evidence" value="ECO:0007669"/>
    <property type="project" value="TreeGrafter"/>
</dbReference>
<comment type="caution">
    <text evidence="7">The sequence shown here is derived from an EMBL/GenBank/DDBJ whole genome shotgun (WGS) entry which is preliminary data.</text>
</comment>
<evidence type="ECO:0000313" key="8">
    <source>
        <dbReference type="Proteomes" id="UP000076874"/>
    </source>
</evidence>
<feature type="region of interest" description="Disordered" evidence="6">
    <location>
        <begin position="184"/>
        <end position="217"/>
    </location>
</feature>
<comment type="similarity">
    <text evidence="3">Belongs to the DIF1/spd1 family.</text>
</comment>
<keyword evidence="5" id="KW-0539">Nucleus</keyword>
<proteinExistence type="inferred from homology"/>
<dbReference type="GO" id="GO:0005634">
    <property type="term" value="C:nucleus"/>
    <property type="evidence" value="ECO:0007669"/>
    <property type="project" value="UniProtKB-SubCell"/>
</dbReference>